<dbReference type="AlphaFoldDB" id="A0A6J5FEQ4"/>
<proteinExistence type="predicted"/>
<gene>
    <name evidence="4" type="primary">mshA_2</name>
    <name evidence="4" type="ORF">LMG28688_00178</name>
</gene>
<feature type="domain" description="Glycosyl transferase family 1" evidence="2">
    <location>
        <begin position="233"/>
        <end position="373"/>
    </location>
</feature>
<evidence type="ECO:0000259" key="2">
    <source>
        <dbReference type="Pfam" id="PF00534"/>
    </source>
</evidence>
<dbReference type="GO" id="GO:0102710">
    <property type="term" value="F:D-inositol-3-phosphate glycosyltransferase activity"/>
    <property type="evidence" value="ECO:0007669"/>
    <property type="project" value="UniProtKB-EC"/>
</dbReference>
<dbReference type="Pfam" id="PF13439">
    <property type="entry name" value="Glyco_transf_4"/>
    <property type="match status" value="1"/>
</dbReference>
<evidence type="ECO:0000313" key="4">
    <source>
        <dbReference type="EMBL" id="CAB3776163.1"/>
    </source>
</evidence>
<dbReference type="EC" id="2.4.1.250" evidence="4"/>
<feature type="domain" description="Glycosyltransferase subfamily 4-like N-terminal" evidence="3">
    <location>
        <begin position="73"/>
        <end position="227"/>
    </location>
</feature>
<evidence type="ECO:0000256" key="1">
    <source>
        <dbReference type="SAM" id="MobiDB-lite"/>
    </source>
</evidence>
<dbReference type="Pfam" id="PF00534">
    <property type="entry name" value="Glycos_transf_1"/>
    <property type="match status" value="1"/>
</dbReference>
<organism evidence="4 5">
    <name type="scientific">Paraburkholderia caffeinitolerans</name>
    <dbReference type="NCBI Taxonomy" id="1723730"/>
    <lineage>
        <taxon>Bacteria</taxon>
        <taxon>Pseudomonadati</taxon>
        <taxon>Pseudomonadota</taxon>
        <taxon>Betaproteobacteria</taxon>
        <taxon>Burkholderiales</taxon>
        <taxon>Burkholderiaceae</taxon>
        <taxon>Paraburkholderia</taxon>
    </lineage>
</organism>
<sequence length="423" mass="47548">MAHVVHANPSGHAANRMQGAQGTQRAQLAHDEGRFGRVAIVHDWLVSYAGSEKVLEQIIRMFPSADLFSIVDFFPEEHREALGGKHASTSFIQRLPRAKSKYRAYLPLMPLAVEQFDLSGYDLVISSSHAVAKGVLTGPNQVHVSYVHSPIRYAWDLQHQYLDEAGLRRGLKSWLARSLLHYMRIWDQRTAHGVDAFVANSGFVARRIRKVYGSEATVIYPPVDVERFGLGAQHDDFYLIASRMVPYKRIPLIVEAFAAMPEKRLVVIGDGPDFERCKTLATLNVALLGYQPDDVLIDHMQRARAFVFAAEEDFGISVVEAQACGRPVIAYGRGGARETVVESHDPERATGLFFDEQSVDAIVDAVARFEAHAPFRPEVCRHNAQRFTAERFRRDFLGIIERSVEANRGTDEKPSIVRRWRSA</sequence>
<evidence type="ECO:0000259" key="3">
    <source>
        <dbReference type="Pfam" id="PF13439"/>
    </source>
</evidence>
<reference evidence="4 5" key="1">
    <citation type="submission" date="2020-04" db="EMBL/GenBank/DDBJ databases">
        <authorList>
            <person name="De Canck E."/>
        </authorList>
    </citation>
    <scope>NUCLEOTIDE SEQUENCE [LARGE SCALE GENOMIC DNA]</scope>
    <source>
        <strain evidence="4 5">LMG 28688</strain>
    </source>
</reference>
<dbReference type="PANTHER" id="PTHR45947:SF3">
    <property type="entry name" value="SULFOQUINOVOSYL TRANSFERASE SQD2"/>
    <property type="match status" value="1"/>
</dbReference>
<dbReference type="PANTHER" id="PTHR45947">
    <property type="entry name" value="SULFOQUINOVOSYL TRANSFERASE SQD2"/>
    <property type="match status" value="1"/>
</dbReference>
<dbReference type="CDD" id="cd03804">
    <property type="entry name" value="GT4_WbaZ-like"/>
    <property type="match status" value="1"/>
</dbReference>
<dbReference type="InterPro" id="IPR050194">
    <property type="entry name" value="Glycosyltransferase_grp1"/>
</dbReference>
<keyword evidence="4" id="KW-0328">Glycosyltransferase</keyword>
<accession>A0A6J5FEQ4</accession>
<dbReference type="EMBL" id="CADIKL010000001">
    <property type="protein sequence ID" value="CAB3776163.1"/>
    <property type="molecule type" value="Genomic_DNA"/>
</dbReference>
<evidence type="ECO:0000313" key="5">
    <source>
        <dbReference type="Proteomes" id="UP000494119"/>
    </source>
</evidence>
<keyword evidence="4" id="KW-0808">Transferase</keyword>
<dbReference type="Gene3D" id="3.40.50.2000">
    <property type="entry name" value="Glycogen Phosphorylase B"/>
    <property type="match status" value="2"/>
</dbReference>
<dbReference type="SUPFAM" id="SSF53756">
    <property type="entry name" value="UDP-Glycosyltransferase/glycogen phosphorylase"/>
    <property type="match status" value="1"/>
</dbReference>
<keyword evidence="5" id="KW-1185">Reference proteome</keyword>
<feature type="region of interest" description="Disordered" evidence="1">
    <location>
        <begin position="1"/>
        <end position="28"/>
    </location>
</feature>
<protein>
    <submittedName>
        <fullName evidence="4">D-inositol-3-phosphate glycosyltransferase</fullName>
        <ecNumber evidence="4">2.4.1.250</ecNumber>
    </submittedName>
</protein>
<dbReference type="Proteomes" id="UP000494119">
    <property type="component" value="Unassembled WGS sequence"/>
</dbReference>
<dbReference type="InterPro" id="IPR028098">
    <property type="entry name" value="Glyco_trans_4-like_N"/>
</dbReference>
<dbReference type="InterPro" id="IPR001296">
    <property type="entry name" value="Glyco_trans_1"/>
</dbReference>
<name>A0A6J5FEQ4_9BURK</name>